<sequence>MNSDVIKGKWKQLTGKMKERWGDLTNDDLDVAEGHTDYLEGKLQERYGWTKDKAKEEVRNFSSTL</sequence>
<organism evidence="3 4">
    <name type="scientific">Pseudomonas mangiferae</name>
    <dbReference type="NCBI Taxonomy" id="2593654"/>
    <lineage>
        <taxon>Bacteria</taxon>
        <taxon>Pseudomonadati</taxon>
        <taxon>Pseudomonadota</taxon>
        <taxon>Gammaproteobacteria</taxon>
        <taxon>Pseudomonadales</taxon>
        <taxon>Pseudomonadaceae</taxon>
        <taxon>Pseudomonas</taxon>
    </lineage>
</organism>
<name>A0A553GX75_9PSED</name>
<dbReference type="InterPro" id="IPR036629">
    <property type="entry name" value="YjbJ_sf"/>
</dbReference>
<feature type="domain" description="CsbD-like" evidence="2">
    <location>
        <begin position="4"/>
        <end position="56"/>
    </location>
</feature>
<dbReference type="PANTHER" id="PTHR34977:SF1">
    <property type="entry name" value="UPF0337 PROTEIN YJBJ"/>
    <property type="match status" value="1"/>
</dbReference>
<accession>A0A553GX75</accession>
<dbReference type="Pfam" id="PF05532">
    <property type="entry name" value="CsbD"/>
    <property type="match status" value="1"/>
</dbReference>
<dbReference type="AlphaFoldDB" id="A0A553GX75"/>
<evidence type="ECO:0000313" key="3">
    <source>
        <dbReference type="EMBL" id="TRX74104.1"/>
    </source>
</evidence>
<keyword evidence="4" id="KW-1185">Reference proteome</keyword>
<comment type="similarity">
    <text evidence="1">Belongs to the UPF0337 (CsbD) family.</text>
</comment>
<protein>
    <submittedName>
        <fullName evidence="3">CsbD family protein</fullName>
    </submittedName>
</protein>
<dbReference type="EMBL" id="VJOY01000009">
    <property type="protein sequence ID" value="TRX74104.1"/>
    <property type="molecule type" value="Genomic_DNA"/>
</dbReference>
<dbReference type="PIRSF" id="PIRSF039008">
    <property type="entry name" value="YjbJ"/>
    <property type="match status" value="1"/>
</dbReference>
<reference evidence="3 4" key="1">
    <citation type="submission" date="2019-07" db="EMBL/GenBank/DDBJ databases">
        <title>Pseudomonas mangiferae sp. nov., isolated from bark of mango tree in Thailand.</title>
        <authorList>
            <person name="Srisuk N."/>
            <person name="Anurat P."/>
        </authorList>
    </citation>
    <scope>NUCLEOTIDE SEQUENCE [LARGE SCALE GENOMIC DNA]</scope>
    <source>
        <strain evidence="3 4">DMKU_BBB3-04</strain>
    </source>
</reference>
<dbReference type="Proteomes" id="UP000315235">
    <property type="component" value="Unassembled WGS sequence"/>
</dbReference>
<dbReference type="PANTHER" id="PTHR34977">
    <property type="entry name" value="UPF0337 PROTEIN YJBJ"/>
    <property type="match status" value="1"/>
</dbReference>
<comment type="caution">
    <text evidence="3">The sequence shown here is derived from an EMBL/GenBank/DDBJ whole genome shotgun (WGS) entry which is preliminary data.</text>
</comment>
<proteinExistence type="inferred from homology"/>
<dbReference type="InterPro" id="IPR008462">
    <property type="entry name" value="CsbD"/>
</dbReference>
<evidence type="ECO:0000313" key="4">
    <source>
        <dbReference type="Proteomes" id="UP000315235"/>
    </source>
</evidence>
<dbReference type="InterPro" id="IPR050423">
    <property type="entry name" value="UPF0337_stress_rsp"/>
</dbReference>
<dbReference type="SUPFAM" id="SSF69047">
    <property type="entry name" value="Hypothetical protein YjbJ"/>
    <property type="match status" value="1"/>
</dbReference>
<gene>
    <name evidence="3" type="ORF">FM069_13260</name>
</gene>
<dbReference type="Gene3D" id="1.10.1470.10">
    <property type="entry name" value="YjbJ"/>
    <property type="match status" value="1"/>
</dbReference>
<evidence type="ECO:0000256" key="1">
    <source>
        <dbReference type="ARBA" id="ARBA00009129"/>
    </source>
</evidence>
<dbReference type="OrthoDB" id="9796058at2"/>
<dbReference type="InterPro" id="IPR026042">
    <property type="entry name" value="YjbJ"/>
</dbReference>
<evidence type="ECO:0000259" key="2">
    <source>
        <dbReference type="Pfam" id="PF05532"/>
    </source>
</evidence>
<dbReference type="RefSeq" id="WP_143488842.1">
    <property type="nucleotide sequence ID" value="NZ_VJOY01000009.1"/>
</dbReference>